<dbReference type="PROSITE" id="PS50110">
    <property type="entry name" value="RESPONSE_REGULATORY"/>
    <property type="match status" value="1"/>
</dbReference>
<dbReference type="PIRSF" id="PIRSF005897">
    <property type="entry name" value="RR_PatA"/>
    <property type="match status" value="1"/>
</dbReference>
<feature type="modified residue" description="4-aspartylphosphate" evidence="2">
    <location>
        <position position="336"/>
    </location>
</feature>
<organism evidence="4 5">
    <name type="scientific">Hyella patelloides LEGE 07179</name>
    <dbReference type="NCBI Taxonomy" id="945734"/>
    <lineage>
        <taxon>Bacteria</taxon>
        <taxon>Bacillati</taxon>
        <taxon>Cyanobacteriota</taxon>
        <taxon>Cyanophyceae</taxon>
        <taxon>Pleurocapsales</taxon>
        <taxon>Hyellaceae</taxon>
        <taxon>Hyella</taxon>
    </lineage>
</organism>
<dbReference type="Gene3D" id="3.40.50.2300">
    <property type="match status" value="1"/>
</dbReference>
<dbReference type="PANTHER" id="PTHR44591">
    <property type="entry name" value="STRESS RESPONSE REGULATOR PROTEIN 1"/>
    <property type="match status" value="1"/>
</dbReference>
<dbReference type="Pfam" id="PF00072">
    <property type="entry name" value="Response_reg"/>
    <property type="match status" value="1"/>
</dbReference>
<accession>A0A563VPM2</accession>
<evidence type="ECO:0000313" key="5">
    <source>
        <dbReference type="Proteomes" id="UP000320055"/>
    </source>
</evidence>
<name>A0A563VPM2_9CYAN</name>
<dbReference type="SMART" id="SM00448">
    <property type="entry name" value="REC"/>
    <property type="match status" value="1"/>
</dbReference>
<protein>
    <recommendedName>
        <fullName evidence="3">Response regulatory domain-containing protein</fullName>
    </recommendedName>
</protein>
<dbReference type="OrthoDB" id="505173at2"/>
<dbReference type="InterPro" id="IPR050595">
    <property type="entry name" value="Bact_response_regulator"/>
</dbReference>
<evidence type="ECO:0000256" key="1">
    <source>
        <dbReference type="ARBA" id="ARBA00022553"/>
    </source>
</evidence>
<evidence type="ECO:0000313" key="4">
    <source>
        <dbReference type="EMBL" id="VEP13412.1"/>
    </source>
</evidence>
<keyword evidence="1 2" id="KW-0597">Phosphoprotein</keyword>
<dbReference type="SUPFAM" id="SSF52172">
    <property type="entry name" value="CheY-like"/>
    <property type="match status" value="1"/>
</dbReference>
<evidence type="ECO:0000259" key="3">
    <source>
        <dbReference type="PROSITE" id="PS50110"/>
    </source>
</evidence>
<dbReference type="InterPro" id="IPR001789">
    <property type="entry name" value="Sig_transdc_resp-reg_receiver"/>
</dbReference>
<proteinExistence type="predicted"/>
<sequence length="407" mass="47193">MLKQKYSFSLASHLSHLQSRPFRCRLDIEASRELKWSLYFYLGRLIWAGGGADPLERWHRLLNHYCPEISKLKQINLETSKFDGYLRLSSILKQDMSRRSQIAALVKNTLDEVLFDILQYEHQLEHKQPNRRLSFTYDDSDCPKAGFTLARIDRTLTEIIQKWQLWQQMKLTPYSPNLVPIIEQPEQLLLQNLDNSMDEYWLLTKFIDGKQTLRSLSLLMQKPLPDLTSLCVQYVSFGIMSFLEIPKTRENYSVKNTQDLPEHSREIKQLLTGDLSADRSFEESIPLVMCIDDSPTVATQMKQIVTSQGCHFFEIQNPIMAIPKLLKIQPDIIFLDLVMPIVNGYELCAQIRRISQAKDTPIVILTGQDGLIDRVRAKIVGSSEFISKPVNQERVLSILRKYMLLKS</sequence>
<feature type="domain" description="Response regulatory" evidence="3">
    <location>
        <begin position="287"/>
        <end position="403"/>
    </location>
</feature>
<dbReference type="InterPro" id="IPR024186">
    <property type="entry name" value="Sig_transdc_resp-reg_PatA"/>
</dbReference>
<dbReference type="GO" id="GO:0000160">
    <property type="term" value="P:phosphorelay signal transduction system"/>
    <property type="evidence" value="ECO:0007669"/>
    <property type="project" value="InterPro"/>
</dbReference>
<reference evidence="4 5" key="1">
    <citation type="submission" date="2019-01" db="EMBL/GenBank/DDBJ databases">
        <authorList>
            <person name="Brito A."/>
        </authorList>
    </citation>
    <scope>NUCLEOTIDE SEQUENCE [LARGE SCALE GENOMIC DNA]</scope>
    <source>
        <strain evidence="4">1</strain>
    </source>
</reference>
<gene>
    <name evidence="4" type="ORF">H1P_20019</name>
</gene>
<dbReference type="PANTHER" id="PTHR44591:SF23">
    <property type="entry name" value="CHEY SUBFAMILY"/>
    <property type="match status" value="1"/>
</dbReference>
<dbReference type="InterPro" id="IPR011006">
    <property type="entry name" value="CheY-like_superfamily"/>
</dbReference>
<keyword evidence="5" id="KW-1185">Reference proteome</keyword>
<dbReference type="AlphaFoldDB" id="A0A563VPM2"/>
<dbReference type="EMBL" id="CAACVJ010000112">
    <property type="protein sequence ID" value="VEP13412.1"/>
    <property type="molecule type" value="Genomic_DNA"/>
</dbReference>
<dbReference type="Proteomes" id="UP000320055">
    <property type="component" value="Unassembled WGS sequence"/>
</dbReference>
<evidence type="ECO:0000256" key="2">
    <source>
        <dbReference type="PROSITE-ProRule" id="PRU00169"/>
    </source>
</evidence>